<gene>
    <name evidence="2" type="ORF">TELCIR_05390</name>
</gene>
<keyword evidence="3" id="KW-1185">Reference proteome</keyword>
<evidence type="ECO:0000256" key="1">
    <source>
        <dbReference type="SAM" id="SignalP"/>
    </source>
</evidence>
<dbReference type="OrthoDB" id="10572468at2759"/>
<evidence type="ECO:0000313" key="3">
    <source>
        <dbReference type="Proteomes" id="UP000230423"/>
    </source>
</evidence>
<dbReference type="EMBL" id="KZ345620">
    <property type="protein sequence ID" value="PIO72670.1"/>
    <property type="molecule type" value="Genomic_DNA"/>
</dbReference>
<dbReference type="Proteomes" id="UP000230423">
    <property type="component" value="Unassembled WGS sequence"/>
</dbReference>
<dbReference type="GO" id="GO:0005840">
    <property type="term" value="C:ribosome"/>
    <property type="evidence" value="ECO:0007669"/>
    <property type="project" value="UniProtKB-KW"/>
</dbReference>
<organism evidence="2 3">
    <name type="scientific">Teladorsagia circumcincta</name>
    <name type="common">Brown stomach worm</name>
    <name type="synonym">Ostertagia circumcincta</name>
    <dbReference type="NCBI Taxonomy" id="45464"/>
    <lineage>
        <taxon>Eukaryota</taxon>
        <taxon>Metazoa</taxon>
        <taxon>Ecdysozoa</taxon>
        <taxon>Nematoda</taxon>
        <taxon>Chromadorea</taxon>
        <taxon>Rhabditida</taxon>
        <taxon>Rhabditina</taxon>
        <taxon>Rhabditomorpha</taxon>
        <taxon>Strongyloidea</taxon>
        <taxon>Trichostrongylidae</taxon>
        <taxon>Teladorsagia</taxon>
    </lineage>
</organism>
<keyword evidence="1" id="KW-0732">Signal</keyword>
<dbReference type="AlphaFoldDB" id="A0A2G9UT34"/>
<accession>A0A2G9UT34</accession>
<feature type="chain" id="PRO_5013762431" evidence="1">
    <location>
        <begin position="20"/>
        <end position="122"/>
    </location>
</feature>
<reference evidence="2 3" key="1">
    <citation type="submission" date="2015-09" db="EMBL/GenBank/DDBJ databases">
        <title>Draft genome of the parasitic nematode Teladorsagia circumcincta isolate WARC Sus (inbred).</title>
        <authorList>
            <person name="Mitreva M."/>
        </authorList>
    </citation>
    <scope>NUCLEOTIDE SEQUENCE [LARGE SCALE GENOMIC DNA]</scope>
    <source>
        <strain evidence="2 3">S</strain>
    </source>
</reference>
<keyword evidence="2" id="KW-0687">Ribonucleoprotein</keyword>
<keyword evidence="2" id="KW-0689">Ribosomal protein</keyword>
<proteinExistence type="predicted"/>
<name>A0A2G9UT34_TELCI</name>
<evidence type="ECO:0000313" key="2">
    <source>
        <dbReference type="EMBL" id="PIO72670.1"/>
    </source>
</evidence>
<protein>
    <submittedName>
        <fullName evidence="2">30S ribosomal protein S21 domain protein</fullName>
    </submittedName>
</protein>
<sequence length="122" mass="13829">MQSYLTWFVLTLCCLLIKGDISSLSKLEVGFPPIADLSVKDADVNRSLRSIAKKLYQNGAARELRVKRQWEWRREESDRCERSIRQKRQFFNPYFGGGIGGFGGFGGGCCCCCCCTSYYGKK</sequence>
<feature type="signal peptide" evidence="1">
    <location>
        <begin position="1"/>
        <end position="19"/>
    </location>
</feature>